<dbReference type="PANTHER" id="PTHR46663">
    <property type="entry name" value="DIGUANYLATE CYCLASE DGCT-RELATED"/>
    <property type="match status" value="1"/>
</dbReference>
<keyword evidence="3" id="KW-1185">Reference proteome</keyword>
<dbReference type="InterPro" id="IPR003018">
    <property type="entry name" value="GAF"/>
</dbReference>
<dbReference type="CDD" id="cd01949">
    <property type="entry name" value="GGDEF"/>
    <property type="match status" value="1"/>
</dbReference>
<dbReference type="InterPro" id="IPR043128">
    <property type="entry name" value="Rev_trsase/Diguanyl_cyclase"/>
</dbReference>
<name>A0A4P7CRZ3_9BURK</name>
<dbReference type="RefSeq" id="WP_134747773.1">
    <property type="nucleotide sequence ID" value="NZ_CP038148.1"/>
</dbReference>
<dbReference type="KEGG" id="ppai:E1956_05775"/>
<reference evidence="2 3" key="1">
    <citation type="submission" date="2019-03" db="EMBL/GenBank/DDBJ databases">
        <title>Paraburkholderia sp. 7MH5, isolated from subtropical forest soil.</title>
        <authorList>
            <person name="Gao Z.-H."/>
            <person name="Qiu L.-H."/>
        </authorList>
    </citation>
    <scope>NUCLEOTIDE SEQUENCE [LARGE SCALE GENOMIC DNA]</scope>
    <source>
        <strain evidence="2 3">7MH5</strain>
    </source>
</reference>
<evidence type="ECO:0000259" key="1">
    <source>
        <dbReference type="PROSITE" id="PS50887"/>
    </source>
</evidence>
<dbReference type="Proteomes" id="UP000295727">
    <property type="component" value="Chromosome 1"/>
</dbReference>
<dbReference type="InterPro" id="IPR029787">
    <property type="entry name" value="Nucleotide_cyclase"/>
</dbReference>
<sequence>MKDGDPRLDNATLLEIIRAQSDIARLGLDLGGVMAFVAERAEQLTGAQGAAVELAEGADMVYRAASGSVENMLGLRLARETSLSGLCVSTGEILRCDDSETDPRVDREACRRAGLRSMIVTPLKHLETTVGVLKVVAPEVDAFGEEDIEALSLISGLIAAAMFHAARYETSELYLQATHDALTGLPNRALFYDRLRQSVDLASRSAGGLGVLNLDMDGLKPINDRYGHRAGDAAIKETAARIAKNCRRVDTAARVGGDEFAMILPGIGTRLDAEAHSRSIEAKVREPFEFEGRPIELGVSVGFAVLPEDGVEMTGLIDRADQAMYQAKRGRKGGVRRCG</sequence>
<dbReference type="AlphaFoldDB" id="A0A4P7CRZ3"/>
<dbReference type="PANTHER" id="PTHR46663:SF2">
    <property type="entry name" value="GGDEF DOMAIN-CONTAINING PROTEIN"/>
    <property type="match status" value="1"/>
</dbReference>
<feature type="domain" description="GGDEF" evidence="1">
    <location>
        <begin position="207"/>
        <end position="339"/>
    </location>
</feature>
<dbReference type="InterPro" id="IPR029016">
    <property type="entry name" value="GAF-like_dom_sf"/>
</dbReference>
<dbReference type="InterPro" id="IPR000160">
    <property type="entry name" value="GGDEF_dom"/>
</dbReference>
<accession>A0A4P7CRZ3</accession>
<proteinExistence type="predicted"/>
<dbReference type="PROSITE" id="PS50887">
    <property type="entry name" value="GGDEF"/>
    <property type="match status" value="1"/>
</dbReference>
<evidence type="ECO:0000313" key="2">
    <source>
        <dbReference type="EMBL" id="QBQ96729.1"/>
    </source>
</evidence>
<dbReference type="SUPFAM" id="SSF55781">
    <property type="entry name" value="GAF domain-like"/>
    <property type="match status" value="1"/>
</dbReference>
<dbReference type="Gene3D" id="3.30.450.40">
    <property type="match status" value="1"/>
</dbReference>
<dbReference type="Gene3D" id="3.30.70.270">
    <property type="match status" value="1"/>
</dbReference>
<dbReference type="OrthoDB" id="9812260at2"/>
<dbReference type="SMART" id="SM00065">
    <property type="entry name" value="GAF"/>
    <property type="match status" value="1"/>
</dbReference>
<dbReference type="SMART" id="SM00267">
    <property type="entry name" value="GGDEF"/>
    <property type="match status" value="1"/>
</dbReference>
<organism evidence="2 3">
    <name type="scientific">Paraburkholderia pallida</name>
    <dbReference type="NCBI Taxonomy" id="2547399"/>
    <lineage>
        <taxon>Bacteria</taxon>
        <taxon>Pseudomonadati</taxon>
        <taxon>Pseudomonadota</taxon>
        <taxon>Betaproteobacteria</taxon>
        <taxon>Burkholderiales</taxon>
        <taxon>Burkholderiaceae</taxon>
        <taxon>Paraburkholderia</taxon>
    </lineage>
</organism>
<gene>
    <name evidence="2" type="ORF">E1956_05775</name>
</gene>
<dbReference type="InterPro" id="IPR052163">
    <property type="entry name" value="DGC-Regulatory_Protein"/>
</dbReference>
<evidence type="ECO:0000313" key="3">
    <source>
        <dbReference type="Proteomes" id="UP000295727"/>
    </source>
</evidence>
<dbReference type="EMBL" id="CP038148">
    <property type="protein sequence ID" value="QBQ96729.1"/>
    <property type="molecule type" value="Genomic_DNA"/>
</dbReference>
<protein>
    <submittedName>
        <fullName evidence="2">GGDEF domain-containing protein</fullName>
    </submittedName>
</protein>
<dbReference type="Pfam" id="PF00990">
    <property type="entry name" value="GGDEF"/>
    <property type="match status" value="1"/>
</dbReference>
<dbReference type="Pfam" id="PF13185">
    <property type="entry name" value="GAF_2"/>
    <property type="match status" value="1"/>
</dbReference>
<dbReference type="NCBIfam" id="TIGR00254">
    <property type="entry name" value="GGDEF"/>
    <property type="match status" value="1"/>
</dbReference>
<dbReference type="SUPFAM" id="SSF55073">
    <property type="entry name" value="Nucleotide cyclase"/>
    <property type="match status" value="1"/>
</dbReference>